<dbReference type="InParanoid" id="E2BVN0"/>
<protein>
    <recommendedName>
        <fullName evidence="3">Histone-lysine N-methyltransferase SETMAR</fullName>
    </recommendedName>
</protein>
<evidence type="ECO:0008006" key="3">
    <source>
        <dbReference type="Google" id="ProtNLM"/>
    </source>
</evidence>
<feature type="non-terminal residue" evidence="1">
    <location>
        <position position="26"/>
    </location>
</feature>
<gene>
    <name evidence="1" type="ORF">EAI_02945</name>
</gene>
<keyword evidence="2" id="KW-1185">Reference proteome</keyword>
<evidence type="ECO:0000313" key="1">
    <source>
        <dbReference type="EMBL" id="EFN80245.1"/>
    </source>
</evidence>
<name>E2BVN0_HARSA</name>
<dbReference type="Proteomes" id="UP000008237">
    <property type="component" value="Unassembled WGS sequence"/>
</dbReference>
<proteinExistence type="predicted"/>
<dbReference type="AlphaFoldDB" id="E2BVN0"/>
<accession>E2BVN0</accession>
<reference evidence="1 2" key="1">
    <citation type="journal article" date="2010" name="Science">
        <title>Genomic comparison of the ants Camponotus floridanus and Harpegnathos saltator.</title>
        <authorList>
            <person name="Bonasio R."/>
            <person name="Zhang G."/>
            <person name="Ye C."/>
            <person name="Mutti N.S."/>
            <person name="Fang X."/>
            <person name="Qin N."/>
            <person name="Donahue G."/>
            <person name="Yang P."/>
            <person name="Li Q."/>
            <person name="Li C."/>
            <person name="Zhang P."/>
            <person name="Huang Z."/>
            <person name="Berger S.L."/>
            <person name="Reinberg D."/>
            <person name="Wang J."/>
            <person name="Liebig J."/>
        </authorList>
    </citation>
    <scope>NUCLEOTIDE SEQUENCE [LARGE SCALE GENOMIC DNA]</scope>
    <source>
        <strain evidence="1 2">R22 G/1</strain>
    </source>
</reference>
<dbReference type="EMBL" id="GL450903">
    <property type="protein sequence ID" value="EFN80245.1"/>
    <property type="molecule type" value="Genomic_DNA"/>
</dbReference>
<organism evidence="2">
    <name type="scientific">Harpegnathos saltator</name>
    <name type="common">Jerdon's jumping ant</name>
    <dbReference type="NCBI Taxonomy" id="610380"/>
    <lineage>
        <taxon>Eukaryota</taxon>
        <taxon>Metazoa</taxon>
        <taxon>Ecdysozoa</taxon>
        <taxon>Arthropoda</taxon>
        <taxon>Hexapoda</taxon>
        <taxon>Insecta</taxon>
        <taxon>Pterygota</taxon>
        <taxon>Neoptera</taxon>
        <taxon>Endopterygota</taxon>
        <taxon>Hymenoptera</taxon>
        <taxon>Apocrita</taxon>
        <taxon>Aculeata</taxon>
        <taxon>Formicoidea</taxon>
        <taxon>Formicidae</taxon>
        <taxon>Ponerinae</taxon>
        <taxon>Ponerini</taxon>
        <taxon>Harpegnathos</taxon>
    </lineage>
</organism>
<sequence>RFITMDETWVHHFTPETKEQSKQWTK</sequence>
<evidence type="ECO:0000313" key="2">
    <source>
        <dbReference type="Proteomes" id="UP000008237"/>
    </source>
</evidence>
<feature type="non-terminal residue" evidence="1">
    <location>
        <position position="1"/>
    </location>
</feature>